<sequence>MKSHCTVSNAFPRDEKWLQTVACGICKKECGLEYSTPAQAVFCAIPKPPQWPAVLQVPSSQHRAIDEHNNEFPGLPDVSCRWWGTCPISFLYTGKSQLVANNIVSQFFTSSLPSNISDLIRTLSELVPTLLRQHTTLKSLLQSFLLQGIRVGSVTDYNCLESLLLWRDNFTSINRELYGGYQKGNPINMINEFSAAFDFGDTSTSKLDVTIWYNDTLRSPSANKPPGMLRLPRSMNLVAQAFLRFLLGSSAQLPLWFVSEMPKSATTLKLDFSALLGPLFFMPQIFQTELLCHSNFVLSCLCQFTSFSRIPCS</sequence>
<dbReference type="AlphaFoldDB" id="A0A9D4V186"/>
<name>A0A9D4V186_ADICA</name>
<keyword evidence="2" id="KW-1185">Reference proteome</keyword>
<comment type="caution">
    <text evidence="1">The sequence shown here is derived from an EMBL/GenBank/DDBJ whole genome shotgun (WGS) entry which is preliminary data.</text>
</comment>
<dbReference type="EMBL" id="JABFUD020000007">
    <property type="protein sequence ID" value="KAI5077462.1"/>
    <property type="molecule type" value="Genomic_DNA"/>
</dbReference>
<gene>
    <name evidence="1" type="ORF">GOP47_0007286</name>
</gene>
<accession>A0A9D4V186</accession>
<evidence type="ECO:0000313" key="1">
    <source>
        <dbReference type="EMBL" id="KAI5077462.1"/>
    </source>
</evidence>
<protein>
    <submittedName>
        <fullName evidence="1">Uncharacterized protein</fullName>
    </submittedName>
</protein>
<proteinExistence type="predicted"/>
<dbReference type="OrthoDB" id="783737at2759"/>
<evidence type="ECO:0000313" key="2">
    <source>
        <dbReference type="Proteomes" id="UP000886520"/>
    </source>
</evidence>
<reference evidence="1" key="1">
    <citation type="submission" date="2021-01" db="EMBL/GenBank/DDBJ databases">
        <title>Adiantum capillus-veneris genome.</title>
        <authorList>
            <person name="Fang Y."/>
            <person name="Liao Q."/>
        </authorList>
    </citation>
    <scope>NUCLEOTIDE SEQUENCE</scope>
    <source>
        <strain evidence="1">H3</strain>
        <tissue evidence="1">Leaf</tissue>
    </source>
</reference>
<dbReference type="Proteomes" id="UP000886520">
    <property type="component" value="Chromosome 7"/>
</dbReference>
<organism evidence="1 2">
    <name type="scientific">Adiantum capillus-veneris</name>
    <name type="common">Maidenhair fern</name>
    <dbReference type="NCBI Taxonomy" id="13818"/>
    <lineage>
        <taxon>Eukaryota</taxon>
        <taxon>Viridiplantae</taxon>
        <taxon>Streptophyta</taxon>
        <taxon>Embryophyta</taxon>
        <taxon>Tracheophyta</taxon>
        <taxon>Polypodiopsida</taxon>
        <taxon>Polypodiidae</taxon>
        <taxon>Polypodiales</taxon>
        <taxon>Pteridineae</taxon>
        <taxon>Pteridaceae</taxon>
        <taxon>Vittarioideae</taxon>
        <taxon>Adiantum</taxon>
    </lineage>
</organism>